<protein>
    <submittedName>
        <fullName evidence="10">Cutinase transcription factor 1 alpha</fullName>
    </submittedName>
</protein>
<reference evidence="10 11" key="1">
    <citation type="submission" date="2016-03" db="EMBL/GenBank/DDBJ databases">
        <title>Choanephora cucurbitarum.</title>
        <authorList>
            <person name="Min B."/>
            <person name="Park H."/>
            <person name="Park J.-H."/>
            <person name="Shin H.-D."/>
            <person name="Choi I.-G."/>
        </authorList>
    </citation>
    <scope>NUCLEOTIDE SEQUENCE [LARGE SCALE GENOMIC DNA]</scope>
    <source>
        <strain evidence="10 11">KUS-F28377</strain>
    </source>
</reference>
<feature type="compositionally biased region" description="Low complexity" evidence="8">
    <location>
        <begin position="1093"/>
        <end position="1107"/>
    </location>
</feature>
<keyword evidence="3" id="KW-0862">Zinc</keyword>
<evidence type="ECO:0000256" key="3">
    <source>
        <dbReference type="ARBA" id="ARBA00022833"/>
    </source>
</evidence>
<evidence type="ECO:0000256" key="8">
    <source>
        <dbReference type="SAM" id="MobiDB-lite"/>
    </source>
</evidence>
<dbReference type="GO" id="GO:0000981">
    <property type="term" value="F:DNA-binding transcription factor activity, RNA polymerase II-specific"/>
    <property type="evidence" value="ECO:0007669"/>
    <property type="project" value="InterPro"/>
</dbReference>
<dbReference type="CDD" id="cd00067">
    <property type="entry name" value="GAL4"/>
    <property type="match status" value="1"/>
</dbReference>
<evidence type="ECO:0000256" key="4">
    <source>
        <dbReference type="ARBA" id="ARBA00023015"/>
    </source>
</evidence>
<dbReference type="InterPro" id="IPR007219">
    <property type="entry name" value="XnlR_reg_dom"/>
</dbReference>
<dbReference type="CDD" id="cd12148">
    <property type="entry name" value="fungal_TF_MHR"/>
    <property type="match status" value="1"/>
</dbReference>
<comment type="subcellular location">
    <subcellularLocation>
        <location evidence="1">Nucleus</location>
    </subcellularLocation>
</comment>
<dbReference type="Pfam" id="PF09994">
    <property type="entry name" value="T6SS_Tle1-like_cat"/>
    <property type="match status" value="1"/>
</dbReference>
<keyword evidence="2" id="KW-0479">Metal-binding</keyword>
<dbReference type="GO" id="GO:0008270">
    <property type="term" value="F:zinc ion binding"/>
    <property type="evidence" value="ECO:0007669"/>
    <property type="project" value="InterPro"/>
</dbReference>
<evidence type="ECO:0000256" key="7">
    <source>
        <dbReference type="ARBA" id="ARBA00023242"/>
    </source>
</evidence>
<dbReference type="InterPro" id="IPR001138">
    <property type="entry name" value="Zn2Cys6_DnaBD"/>
</dbReference>
<name>A0A1C7N448_9FUNG</name>
<dbReference type="PANTHER" id="PTHR31313:SF81">
    <property type="entry name" value="TY1 ENHANCER ACTIVATOR"/>
    <property type="match status" value="1"/>
</dbReference>
<organism evidence="10 11">
    <name type="scientific">Choanephora cucurbitarum</name>
    <dbReference type="NCBI Taxonomy" id="101091"/>
    <lineage>
        <taxon>Eukaryota</taxon>
        <taxon>Fungi</taxon>
        <taxon>Fungi incertae sedis</taxon>
        <taxon>Mucoromycota</taxon>
        <taxon>Mucoromycotina</taxon>
        <taxon>Mucoromycetes</taxon>
        <taxon>Mucorales</taxon>
        <taxon>Mucorineae</taxon>
        <taxon>Choanephoraceae</taxon>
        <taxon>Choanephoroideae</taxon>
        <taxon>Choanephora</taxon>
    </lineage>
</organism>
<keyword evidence="11" id="KW-1185">Reference proteome</keyword>
<dbReference type="Gene3D" id="4.10.240.10">
    <property type="entry name" value="Zn(2)-C6 fungal-type DNA-binding domain"/>
    <property type="match status" value="1"/>
</dbReference>
<dbReference type="AlphaFoldDB" id="A0A1C7N448"/>
<gene>
    <name evidence="10" type="ORF">A0J61_08070</name>
</gene>
<keyword evidence="5" id="KW-0238">DNA-binding</keyword>
<feature type="compositionally biased region" description="Low complexity" evidence="8">
    <location>
        <begin position="445"/>
        <end position="461"/>
    </location>
</feature>
<dbReference type="PROSITE" id="PS50048">
    <property type="entry name" value="ZN2_CY6_FUNGAL_2"/>
    <property type="match status" value="1"/>
</dbReference>
<dbReference type="STRING" id="101091.A0A1C7N448"/>
<evidence type="ECO:0000313" key="10">
    <source>
        <dbReference type="EMBL" id="OBZ83883.1"/>
    </source>
</evidence>
<keyword evidence="7" id="KW-0539">Nucleus</keyword>
<dbReference type="InterPro" id="IPR036864">
    <property type="entry name" value="Zn2-C6_fun-type_DNA-bd_sf"/>
</dbReference>
<dbReference type="PROSITE" id="PS00463">
    <property type="entry name" value="ZN2_CY6_FUNGAL_1"/>
    <property type="match status" value="1"/>
</dbReference>
<dbReference type="SMART" id="SM00066">
    <property type="entry name" value="GAL4"/>
    <property type="match status" value="1"/>
</dbReference>
<evidence type="ECO:0000256" key="2">
    <source>
        <dbReference type="ARBA" id="ARBA00022723"/>
    </source>
</evidence>
<feature type="region of interest" description="Disordered" evidence="8">
    <location>
        <begin position="996"/>
        <end position="1030"/>
    </location>
</feature>
<dbReference type="PANTHER" id="PTHR31313">
    <property type="entry name" value="TY1 ENHANCER ACTIVATOR"/>
    <property type="match status" value="1"/>
</dbReference>
<feature type="region of interest" description="Disordered" evidence="8">
    <location>
        <begin position="1042"/>
        <end position="1107"/>
    </location>
</feature>
<dbReference type="InParanoid" id="A0A1C7N448"/>
<feature type="region of interest" description="Disordered" evidence="8">
    <location>
        <begin position="335"/>
        <end position="354"/>
    </location>
</feature>
<dbReference type="Pfam" id="PF04082">
    <property type="entry name" value="Fungal_trans"/>
    <property type="match status" value="1"/>
</dbReference>
<feature type="compositionally biased region" description="Polar residues" evidence="8">
    <location>
        <begin position="1042"/>
        <end position="1063"/>
    </location>
</feature>
<dbReference type="OrthoDB" id="1924787at2759"/>
<evidence type="ECO:0000256" key="1">
    <source>
        <dbReference type="ARBA" id="ARBA00004123"/>
    </source>
</evidence>
<evidence type="ECO:0000256" key="6">
    <source>
        <dbReference type="ARBA" id="ARBA00023163"/>
    </source>
</evidence>
<dbReference type="GO" id="GO:0003677">
    <property type="term" value="F:DNA binding"/>
    <property type="evidence" value="ECO:0007669"/>
    <property type="project" value="UniProtKB-KW"/>
</dbReference>
<evidence type="ECO:0000256" key="5">
    <source>
        <dbReference type="ARBA" id="ARBA00023125"/>
    </source>
</evidence>
<keyword evidence="6" id="KW-0804">Transcription</keyword>
<proteinExistence type="predicted"/>
<feature type="region of interest" description="Disordered" evidence="8">
    <location>
        <begin position="754"/>
        <end position="777"/>
    </location>
</feature>
<dbReference type="SMART" id="SM00906">
    <property type="entry name" value="Fungal_trans"/>
    <property type="match status" value="1"/>
</dbReference>
<sequence>MMLGEEVIEKYTEVIKGPVPKRRRVIVCLDGTWETPKGNKPNDDEKEVVLCIDLGYLKEKTNVYKFFNEVDPTPGPDNDWEYVMEYYSGLGATGRNSLLSGMFGYGISRQILSAYRFICKHYRDNDDQIWLVGFSRGAFAARSLTGMIYNIGLLPEEKLSKANDAYGLYRKKGETSRPFRALSVKFRTENLCRSAEIHFIGCFDTVGALGVPKLPWYLGGSTFYSLCLGLHGFHDTRLSPIVKHAYHAMSIHDQRAWFRPTPMRFSKKKPDRDSNQTLEQVWFPGMHADVGGQEFGSTDNILSCHSLRWMKTKARENGLRFKNDGLSIMSDHLGGDYHDTKTPESTPEVDQSLHERKRSRITRACDYCRKKKVKCYFTPGQPCTNCSSYGISCEFTEGGKKRGPPKGYIDALEKRIRKIEDALHTTASNTAPGRQASPINQNPASLGSSRQKSSSSVGVMSNANKRPEGASTDSVHFLGDMSGLQFFSNKIQLDNSKDPKWGGHHIRKFGKQVVLIEDDKENMSDKQAEIPKEQLLPHVKPIHYWIYSVTGVDRHTSDRLLKIYFANVHPVLPVVNKTRFLKQYRDQADTYPPSDLLNAMLGAAARFVECEALLNRSKSNRPPDAIWDVPVGWSDQFFEQAQTIITNSAATPTISKVQSIILIHNHSGNLDSKSSACWLLGGLAIRLAQGLGLNRDCEEWDIPESEKQTRKRIWWSLYVADRFHSASLGRPISIRDEDNDVGYPDATATWKEVLDEPDSDEEQGEKKGHSPRFPSAMCRPKQVEGRVGIYQLFIELVKLSEILGRILQGLYTPKAKKVGLEQGSDTIVTQLDHQLTEWRFGFPEALQKANFEDFDESRGYLAPVTASVLLCYFSLLILLHRPFIEASGHGKKARSSYSSFRIGTSAATRGIRIASPMTIRDFLMFPYSFSLYPVLQCCLIHMYNTKSPDIRISQPAKADLTKGMALISRLRSMSSTAQRLYRLLKTIMSNNEIEVSSVAPSDSDDASVRSRDNSIDNSTIPSRVSDVGRGTNIVRNVHSPNSLNAHLSKHTSSNPILSPSATRATPAISPKDYPTRHFQQPLSEVMAPPNMDSSFSQSSAPSPTSMSEAFSLKQFGLNHTMGDPNQLDYTLQNISSFSDMHALPSSSSTSVPHTIYSNSSFQLPIQTNNASLPLLNSYNPPSSSSPSQIPLHPLLDNNNEGLFRNNPNNPFFGIPSSMDWTEWNEYNQSNHGNMSWKPI</sequence>
<dbReference type="GO" id="GO:0006351">
    <property type="term" value="P:DNA-templated transcription"/>
    <property type="evidence" value="ECO:0007669"/>
    <property type="project" value="InterPro"/>
</dbReference>
<keyword evidence="4" id="KW-0805">Transcription regulation</keyword>
<feature type="compositionally biased region" description="Polar residues" evidence="8">
    <location>
        <begin position="427"/>
        <end position="444"/>
    </location>
</feature>
<dbReference type="Pfam" id="PF00172">
    <property type="entry name" value="Zn_clus"/>
    <property type="match status" value="1"/>
</dbReference>
<dbReference type="InterPro" id="IPR051615">
    <property type="entry name" value="Transcr_Regulatory_Elem"/>
</dbReference>
<feature type="region of interest" description="Disordered" evidence="8">
    <location>
        <begin position="427"/>
        <end position="473"/>
    </location>
</feature>
<dbReference type="SUPFAM" id="SSF57701">
    <property type="entry name" value="Zn2/Cys6 DNA-binding domain"/>
    <property type="match status" value="1"/>
</dbReference>
<dbReference type="Proteomes" id="UP000093000">
    <property type="component" value="Unassembled WGS sequence"/>
</dbReference>
<dbReference type="FunCoup" id="A0A1C7N448">
    <property type="interactions" value="14"/>
</dbReference>
<evidence type="ECO:0000313" key="11">
    <source>
        <dbReference type="Proteomes" id="UP000093000"/>
    </source>
</evidence>
<accession>A0A1C7N448</accession>
<feature type="domain" description="Zn(2)-C6 fungal-type" evidence="9">
    <location>
        <begin position="364"/>
        <end position="395"/>
    </location>
</feature>
<dbReference type="InterPro" id="IPR018712">
    <property type="entry name" value="Tle1-like_cat"/>
</dbReference>
<dbReference type="GO" id="GO:0005634">
    <property type="term" value="C:nucleus"/>
    <property type="evidence" value="ECO:0007669"/>
    <property type="project" value="UniProtKB-SubCell"/>
</dbReference>
<evidence type="ECO:0000259" key="9">
    <source>
        <dbReference type="PROSITE" id="PS50048"/>
    </source>
</evidence>
<comment type="caution">
    <text evidence="10">The sequence shown here is derived from an EMBL/GenBank/DDBJ whole genome shotgun (WGS) entry which is preliminary data.</text>
</comment>
<dbReference type="EMBL" id="LUGH01000589">
    <property type="protein sequence ID" value="OBZ83883.1"/>
    <property type="molecule type" value="Genomic_DNA"/>
</dbReference>